<organism evidence="2 3">
    <name type="scientific">Acacia crassicarpa</name>
    <name type="common">northern wattle</name>
    <dbReference type="NCBI Taxonomy" id="499986"/>
    <lineage>
        <taxon>Eukaryota</taxon>
        <taxon>Viridiplantae</taxon>
        <taxon>Streptophyta</taxon>
        <taxon>Embryophyta</taxon>
        <taxon>Tracheophyta</taxon>
        <taxon>Spermatophyta</taxon>
        <taxon>Magnoliopsida</taxon>
        <taxon>eudicotyledons</taxon>
        <taxon>Gunneridae</taxon>
        <taxon>Pentapetalae</taxon>
        <taxon>rosids</taxon>
        <taxon>fabids</taxon>
        <taxon>Fabales</taxon>
        <taxon>Fabaceae</taxon>
        <taxon>Caesalpinioideae</taxon>
        <taxon>mimosoid clade</taxon>
        <taxon>Acacieae</taxon>
        <taxon>Acacia</taxon>
    </lineage>
</organism>
<protein>
    <submittedName>
        <fullName evidence="2">Uncharacterized protein</fullName>
    </submittedName>
</protein>
<dbReference type="PANTHER" id="PTHR34945:SF8">
    <property type="entry name" value="DOWNSTREAM TARGET OF AGL15-4"/>
    <property type="match status" value="1"/>
</dbReference>
<reference evidence="2" key="1">
    <citation type="submission" date="2023-10" db="EMBL/GenBank/DDBJ databases">
        <title>Chromosome-level genome of the transformable northern wattle, Acacia crassicarpa.</title>
        <authorList>
            <person name="Massaro I."/>
            <person name="Sinha N.R."/>
            <person name="Poethig S."/>
            <person name="Leichty A.R."/>
        </authorList>
    </citation>
    <scope>NUCLEOTIDE SEQUENCE</scope>
    <source>
        <strain evidence="2">Acra3RX</strain>
        <tissue evidence="2">Leaf</tissue>
    </source>
</reference>
<accession>A0AAE1MD27</accession>
<name>A0AAE1MD27_9FABA</name>
<comment type="caution">
    <text evidence="2">The sequence shown here is derived from an EMBL/GenBank/DDBJ whole genome shotgun (WGS) entry which is preliminary data.</text>
</comment>
<sequence length="99" mass="10825">MAAIPHSIPDISINFRTPPPSPFASGRRSSLANDDILTKFLETSLRVPEPILLGKIFPKQKFLETPAKVDFRSLCSDDHEDVASSSNIVANSLARIGCF</sequence>
<evidence type="ECO:0000256" key="1">
    <source>
        <dbReference type="SAM" id="MobiDB-lite"/>
    </source>
</evidence>
<keyword evidence="3" id="KW-1185">Reference proteome</keyword>
<evidence type="ECO:0000313" key="3">
    <source>
        <dbReference type="Proteomes" id="UP001293593"/>
    </source>
</evidence>
<dbReference type="AlphaFoldDB" id="A0AAE1MD27"/>
<evidence type="ECO:0000313" key="2">
    <source>
        <dbReference type="EMBL" id="KAK4257963.1"/>
    </source>
</evidence>
<dbReference type="EMBL" id="JAWXYG010000012">
    <property type="protein sequence ID" value="KAK4257963.1"/>
    <property type="molecule type" value="Genomic_DNA"/>
</dbReference>
<proteinExistence type="predicted"/>
<dbReference type="Proteomes" id="UP001293593">
    <property type="component" value="Unassembled WGS sequence"/>
</dbReference>
<feature type="region of interest" description="Disordered" evidence="1">
    <location>
        <begin position="1"/>
        <end position="29"/>
    </location>
</feature>
<dbReference type="PANTHER" id="PTHR34945">
    <property type="entry name" value="2-OXOGLUTARATE (2OG) AND FE(II)-DEPENDENT OXYGENASE SUPERFAMILY PROTEIN"/>
    <property type="match status" value="1"/>
</dbReference>
<gene>
    <name evidence="2" type="ORF">QN277_007483</name>
</gene>